<evidence type="ECO:0000313" key="7">
    <source>
        <dbReference type="Proteomes" id="UP000503308"/>
    </source>
</evidence>
<dbReference type="InterPro" id="IPR009057">
    <property type="entry name" value="Homeodomain-like_sf"/>
</dbReference>
<dbReference type="InterPro" id="IPR011075">
    <property type="entry name" value="TetR_C"/>
</dbReference>
<dbReference type="AlphaFoldDB" id="A0A858SWQ8"/>
<dbReference type="KEGG" id="rpon:G3256_13255"/>
<feature type="domain" description="HTH tetR-type" evidence="5">
    <location>
        <begin position="6"/>
        <end position="66"/>
    </location>
</feature>
<dbReference type="PANTHER" id="PTHR47506">
    <property type="entry name" value="TRANSCRIPTIONAL REGULATORY PROTEIN"/>
    <property type="match status" value="1"/>
</dbReference>
<feature type="DNA-binding region" description="H-T-H motif" evidence="4">
    <location>
        <begin position="29"/>
        <end position="48"/>
    </location>
</feature>
<keyword evidence="2 4" id="KW-0238">DNA-binding</keyword>
<name>A0A858SWQ8_9RHOB</name>
<keyword evidence="3" id="KW-0804">Transcription</keyword>
<reference evidence="6 7" key="1">
    <citation type="submission" date="2020-02" db="EMBL/GenBank/DDBJ databases">
        <title>Genome sequence of Roseobacter ponti.</title>
        <authorList>
            <person name="Hollensteiner J."/>
            <person name="Schneider D."/>
            <person name="Poehlein A."/>
            <person name="Daniel R."/>
        </authorList>
    </citation>
    <scope>NUCLEOTIDE SEQUENCE [LARGE SCALE GENOMIC DNA]</scope>
    <source>
        <strain evidence="6 7">DSM 106830</strain>
    </source>
</reference>
<dbReference type="EMBL" id="CP048788">
    <property type="protein sequence ID" value="QJF52063.1"/>
    <property type="molecule type" value="Genomic_DNA"/>
</dbReference>
<evidence type="ECO:0000256" key="4">
    <source>
        <dbReference type="PROSITE-ProRule" id="PRU00335"/>
    </source>
</evidence>
<dbReference type="InterPro" id="IPR001647">
    <property type="entry name" value="HTH_TetR"/>
</dbReference>
<evidence type="ECO:0000259" key="5">
    <source>
        <dbReference type="PROSITE" id="PS50977"/>
    </source>
</evidence>
<dbReference type="PROSITE" id="PS01081">
    <property type="entry name" value="HTH_TETR_1"/>
    <property type="match status" value="1"/>
</dbReference>
<keyword evidence="7" id="KW-1185">Reference proteome</keyword>
<dbReference type="InterPro" id="IPR023772">
    <property type="entry name" value="DNA-bd_HTH_TetR-type_CS"/>
</dbReference>
<dbReference type="Gene3D" id="1.10.10.60">
    <property type="entry name" value="Homeodomain-like"/>
    <property type="match status" value="1"/>
</dbReference>
<dbReference type="PRINTS" id="PR00455">
    <property type="entry name" value="HTHTETR"/>
</dbReference>
<protein>
    <submittedName>
        <fullName evidence="6">TetR/AcrR family transcriptional regulator</fullName>
    </submittedName>
</protein>
<dbReference type="GO" id="GO:0003677">
    <property type="term" value="F:DNA binding"/>
    <property type="evidence" value="ECO:0007669"/>
    <property type="project" value="UniProtKB-UniRule"/>
</dbReference>
<dbReference type="SUPFAM" id="SSF48498">
    <property type="entry name" value="Tetracyclin repressor-like, C-terminal domain"/>
    <property type="match status" value="1"/>
</dbReference>
<keyword evidence="1" id="KW-0805">Transcription regulation</keyword>
<proteinExistence type="predicted"/>
<dbReference type="Proteomes" id="UP000503308">
    <property type="component" value="Chromosome"/>
</dbReference>
<dbReference type="PROSITE" id="PS50977">
    <property type="entry name" value="HTH_TETR_2"/>
    <property type="match status" value="1"/>
</dbReference>
<evidence type="ECO:0000256" key="1">
    <source>
        <dbReference type="ARBA" id="ARBA00023015"/>
    </source>
</evidence>
<evidence type="ECO:0000256" key="3">
    <source>
        <dbReference type="ARBA" id="ARBA00023163"/>
    </source>
</evidence>
<gene>
    <name evidence="6" type="ORF">G3256_13255</name>
</gene>
<dbReference type="PANTHER" id="PTHR47506:SF1">
    <property type="entry name" value="HTH-TYPE TRANSCRIPTIONAL REGULATOR YJDC"/>
    <property type="match status" value="1"/>
</dbReference>
<dbReference type="SUPFAM" id="SSF46689">
    <property type="entry name" value="Homeodomain-like"/>
    <property type="match status" value="1"/>
</dbReference>
<evidence type="ECO:0000313" key="6">
    <source>
        <dbReference type="EMBL" id="QJF52063.1"/>
    </source>
</evidence>
<accession>A0A858SWQ8</accession>
<dbReference type="RefSeq" id="WP_169641282.1">
    <property type="nucleotide sequence ID" value="NZ_CP048788.1"/>
</dbReference>
<organism evidence="6 7">
    <name type="scientific">Roseobacter ponti</name>
    <dbReference type="NCBI Taxonomy" id="1891787"/>
    <lineage>
        <taxon>Bacteria</taxon>
        <taxon>Pseudomonadati</taxon>
        <taxon>Pseudomonadota</taxon>
        <taxon>Alphaproteobacteria</taxon>
        <taxon>Rhodobacterales</taxon>
        <taxon>Roseobacteraceae</taxon>
        <taxon>Roseobacter</taxon>
    </lineage>
</organism>
<sequence length="193" mass="21087">MPWEKSFDIDDVTDKAIAIFIDKGYEGTSMSDLIDGMGINKGSLYNAFGSKRELFSRALRRYDRTNRAALLNDLAQNDDPVAAISCFFDHLIAEATSGADYRGCLVVNTALELPHQPDSVKEIVQESLGAVEAFFSEMIRRGQAEDRIPRTVDPEETATSLMSLVIGLRVLSRGTSAPGDLAAIRSAALRLIS</sequence>
<dbReference type="Pfam" id="PF00440">
    <property type="entry name" value="TetR_N"/>
    <property type="match status" value="1"/>
</dbReference>
<dbReference type="Gene3D" id="1.10.357.10">
    <property type="entry name" value="Tetracycline Repressor, domain 2"/>
    <property type="match status" value="1"/>
</dbReference>
<dbReference type="Pfam" id="PF16925">
    <property type="entry name" value="TetR_C_13"/>
    <property type="match status" value="1"/>
</dbReference>
<evidence type="ECO:0000256" key="2">
    <source>
        <dbReference type="ARBA" id="ARBA00023125"/>
    </source>
</evidence>
<dbReference type="InterPro" id="IPR036271">
    <property type="entry name" value="Tet_transcr_reg_TetR-rel_C_sf"/>
</dbReference>